<protein>
    <submittedName>
        <fullName evidence="2">Uncharacterized protein</fullName>
    </submittedName>
</protein>
<proteinExistence type="predicted"/>
<dbReference type="EMBL" id="CADCUB010000135">
    <property type="protein sequence ID" value="CAA9348554.1"/>
    <property type="molecule type" value="Genomic_DNA"/>
</dbReference>
<reference evidence="2" key="1">
    <citation type="submission" date="2020-02" db="EMBL/GenBank/DDBJ databases">
        <authorList>
            <person name="Meier V. D."/>
        </authorList>
    </citation>
    <scope>NUCLEOTIDE SEQUENCE</scope>
    <source>
        <strain evidence="2">AVDCRST_MAG07</strain>
    </source>
</reference>
<gene>
    <name evidence="2" type="ORF">AVDCRST_MAG07-2830</name>
</gene>
<sequence length="108" mass="12106">CAGWRSPCRRRRRARRTAPLPGASPTGCSSDCTRSRVCSSPGARTSTRRAVCWRTSPTRSSRPSTTRATRPCWCGWPHSTANAWPRWCWTPGEHEPPVAWSERPTAAR</sequence>
<organism evidence="2">
    <name type="scientific">uncultured Frankineae bacterium</name>
    <dbReference type="NCBI Taxonomy" id="437475"/>
    <lineage>
        <taxon>Bacteria</taxon>
        <taxon>Bacillati</taxon>
        <taxon>Actinomycetota</taxon>
        <taxon>Actinomycetes</taxon>
        <taxon>Frankiales</taxon>
        <taxon>environmental samples</taxon>
    </lineage>
</organism>
<feature type="compositionally biased region" description="Low complexity" evidence="1">
    <location>
        <begin position="54"/>
        <end position="69"/>
    </location>
</feature>
<evidence type="ECO:0000256" key="1">
    <source>
        <dbReference type="SAM" id="MobiDB-lite"/>
    </source>
</evidence>
<name>A0A6J4M5D2_9ACTN</name>
<feature type="region of interest" description="Disordered" evidence="1">
    <location>
        <begin position="1"/>
        <end position="69"/>
    </location>
</feature>
<feature type="non-terminal residue" evidence="2">
    <location>
        <position position="108"/>
    </location>
</feature>
<feature type="non-terminal residue" evidence="2">
    <location>
        <position position="1"/>
    </location>
</feature>
<accession>A0A6J4M5D2</accession>
<feature type="compositionally biased region" description="Polar residues" evidence="1">
    <location>
        <begin position="26"/>
        <end position="45"/>
    </location>
</feature>
<evidence type="ECO:0000313" key="2">
    <source>
        <dbReference type="EMBL" id="CAA9348554.1"/>
    </source>
</evidence>
<dbReference type="AlphaFoldDB" id="A0A6J4M5D2"/>
<feature type="compositionally biased region" description="Basic residues" evidence="1">
    <location>
        <begin position="7"/>
        <end position="16"/>
    </location>
</feature>